<dbReference type="Proteomes" id="UP001253851">
    <property type="component" value="Unassembled WGS sequence"/>
</dbReference>
<proteinExistence type="predicted"/>
<evidence type="ECO:0000259" key="1">
    <source>
        <dbReference type="PROSITE" id="PS50943"/>
    </source>
</evidence>
<dbReference type="RefSeq" id="WP_047936615.1">
    <property type="nucleotide sequence ID" value="NZ_JARQDZ010000011.1"/>
</dbReference>
<name>A0ABD5FNT8_ENTCA</name>
<feature type="domain" description="HTH cro/C1-type" evidence="1">
    <location>
        <begin position="7"/>
        <end position="62"/>
    </location>
</feature>
<dbReference type="AlphaFoldDB" id="A0ABD5FNT8"/>
<accession>A0ABD5FNT8</accession>
<protein>
    <submittedName>
        <fullName evidence="2">Helix-turn-helix transcriptional regulator</fullName>
    </submittedName>
</protein>
<reference evidence="2 3" key="1">
    <citation type="submission" date="2023-03" db="EMBL/GenBank/DDBJ databases">
        <authorList>
            <person name="Shen W."/>
            <person name="Cai J."/>
        </authorList>
    </citation>
    <scope>NUCLEOTIDE SEQUENCE [LARGE SCALE GENOMIC DNA]</scope>
    <source>
        <strain evidence="2 3">B516</strain>
    </source>
</reference>
<sequence>MTQKNRIKETREEQNLTLKELSSLSGIPYQTLRNYEIGKRKPRNDEVWWKLGTILNVRGPYLKGEDSFKTNDELHIYYLKKSHTNFELSKKEEIIDIIDKLNEDGLDEALRQLALLSKIDDFKR</sequence>
<evidence type="ECO:0000313" key="3">
    <source>
        <dbReference type="Proteomes" id="UP001253851"/>
    </source>
</evidence>
<dbReference type="CDD" id="cd00093">
    <property type="entry name" value="HTH_XRE"/>
    <property type="match status" value="1"/>
</dbReference>
<gene>
    <name evidence="2" type="ORF">P7I34_14815</name>
</gene>
<dbReference type="SUPFAM" id="SSF47413">
    <property type="entry name" value="lambda repressor-like DNA-binding domains"/>
    <property type="match status" value="1"/>
</dbReference>
<dbReference type="SMART" id="SM00530">
    <property type="entry name" value="HTH_XRE"/>
    <property type="match status" value="1"/>
</dbReference>
<comment type="caution">
    <text evidence="2">The sequence shown here is derived from an EMBL/GenBank/DDBJ whole genome shotgun (WGS) entry which is preliminary data.</text>
</comment>
<organism evidence="2 3">
    <name type="scientific">Enterococcus casseliflavus</name>
    <name type="common">Enterococcus flavescens</name>
    <dbReference type="NCBI Taxonomy" id="37734"/>
    <lineage>
        <taxon>Bacteria</taxon>
        <taxon>Bacillati</taxon>
        <taxon>Bacillota</taxon>
        <taxon>Bacilli</taxon>
        <taxon>Lactobacillales</taxon>
        <taxon>Enterococcaceae</taxon>
        <taxon>Enterococcus</taxon>
    </lineage>
</organism>
<dbReference type="InterPro" id="IPR010982">
    <property type="entry name" value="Lambda_DNA-bd_dom_sf"/>
</dbReference>
<dbReference type="EMBL" id="JARQDZ010000011">
    <property type="protein sequence ID" value="MDT2983942.1"/>
    <property type="molecule type" value="Genomic_DNA"/>
</dbReference>
<dbReference type="InterPro" id="IPR001387">
    <property type="entry name" value="Cro/C1-type_HTH"/>
</dbReference>
<dbReference type="PROSITE" id="PS50943">
    <property type="entry name" value="HTH_CROC1"/>
    <property type="match status" value="1"/>
</dbReference>
<dbReference type="Pfam" id="PF01381">
    <property type="entry name" value="HTH_3"/>
    <property type="match status" value="1"/>
</dbReference>
<dbReference type="Gene3D" id="1.10.260.40">
    <property type="entry name" value="lambda repressor-like DNA-binding domains"/>
    <property type="match status" value="1"/>
</dbReference>
<evidence type="ECO:0000313" key="2">
    <source>
        <dbReference type="EMBL" id="MDT2983942.1"/>
    </source>
</evidence>